<dbReference type="Proteomes" id="UP000003505">
    <property type="component" value="Unassembled WGS sequence"/>
</dbReference>
<comment type="caution">
    <text evidence="2">The sequence shown here is derived from an EMBL/GenBank/DDBJ whole genome shotgun (WGS) entry which is preliminary data.</text>
</comment>
<reference evidence="2 3" key="1">
    <citation type="submission" date="2009-09" db="EMBL/GenBank/DDBJ databases">
        <authorList>
            <person name="Weinstock G."/>
            <person name="Sodergren E."/>
            <person name="Clifton S."/>
            <person name="Fulton L."/>
            <person name="Fulton B."/>
            <person name="Courtney L."/>
            <person name="Fronick C."/>
            <person name="Harrison M."/>
            <person name="Strong C."/>
            <person name="Farmer C."/>
            <person name="Delahaunty K."/>
            <person name="Markovic C."/>
            <person name="Hall O."/>
            <person name="Minx P."/>
            <person name="Tomlinson C."/>
            <person name="Mitreva M."/>
            <person name="Nelson J."/>
            <person name="Hou S."/>
            <person name="Wollam A."/>
            <person name="Pepin K.H."/>
            <person name="Johnson M."/>
            <person name="Bhonagiri V."/>
            <person name="Nash W.E."/>
            <person name="Warren W."/>
            <person name="Chinwalla A."/>
            <person name="Mardis E.R."/>
            <person name="Wilson R.K."/>
        </authorList>
    </citation>
    <scope>NUCLEOTIDE SEQUENCE [LARGE SCALE GENOMIC DNA]</scope>
    <source>
        <strain evidence="3">ATCC 35185 / DSM 20758 / VPI D19B-28</strain>
    </source>
</reference>
<evidence type="ECO:0008006" key="4">
    <source>
        <dbReference type="Google" id="ProtNLM"/>
    </source>
</evidence>
<dbReference type="GO" id="GO:0044780">
    <property type="term" value="P:bacterial-type flagellum assembly"/>
    <property type="evidence" value="ECO:0007669"/>
    <property type="project" value="InterPro"/>
</dbReference>
<dbReference type="EMBL" id="ACKP02000050">
    <property type="protein sequence ID" value="EEX76222.1"/>
    <property type="molecule type" value="Genomic_DNA"/>
</dbReference>
<dbReference type="InterPro" id="IPR036679">
    <property type="entry name" value="FlgN-like_sf"/>
</dbReference>
<proteinExistence type="predicted"/>
<evidence type="ECO:0000313" key="2">
    <source>
        <dbReference type="EMBL" id="EEX76222.1"/>
    </source>
</evidence>
<organism evidence="2 3">
    <name type="scientific">Selenomonas sputigena (strain ATCC 35185 / DSM 20758 / CCUG 44933 / VPI D19B-28)</name>
    <dbReference type="NCBI Taxonomy" id="546271"/>
    <lineage>
        <taxon>Bacteria</taxon>
        <taxon>Bacillati</taxon>
        <taxon>Bacillota</taxon>
        <taxon>Negativicutes</taxon>
        <taxon>Selenomonadales</taxon>
        <taxon>Selenomonadaceae</taxon>
        <taxon>Selenomonas</taxon>
    </lineage>
</organism>
<dbReference type="Pfam" id="PF05130">
    <property type="entry name" value="FlgN"/>
    <property type="match status" value="1"/>
</dbReference>
<protein>
    <recommendedName>
        <fullName evidence="4">FlgN protein</fullName>
    </recommendedName>
</protein>
<dbReference type="STRING" id="546271.Selsp_0318"/>
<accession>C9LY28</accession>
<dbReference type="SUPFAM" id="SSF140566">
    <property type="entry name" value="FlgN-like"/>
    <property type="match status" value="1"/>
</dbReference>
<gene>
    <name evidence="2" type="ORF">SELSPUOL_02387</name>
</gene>
<name>C9LY28_SELS3</name>
<sequence length="163" mass="18337">MLMWREMKEVMRALSSCYAELVRVSEAKHKALAAMDLKAIERAVKEEERFAAEIERLETRRKAALRVMAEKEAGIRPTMKMRELLAQCPDRRIAGELAALHEELDRRMKEVERFGERNTLLAEGALAAVTANLNRIGGTAAGASYGAGGKESVTRERRFDFKA</sequence>
<dbReference type="InterPro" id="IPR007809">
    <property type="entry name" value="FlgN-like"/>
</dbReference>
<dbReference type="eggNOG" id="ENOG5032Z3A">
    <property type="taxonomic scope" value="Bacteria"/>
</dbReference>
<dbReference type="Gene3D" id="1.20.58.300">
    <property type="entry name" value="FlgN-like"/>
    <property type="match status" value="1"/>
</dbReference>
<evidence type="ECO:0000256" key="1">
    <source>
        <dbReference type="ARBA" id="ARBA00022795"/>
    </source>
</evidence>
<keyword evidence="1" id="KW-1005">Bacterial flagellum biogenesis</keyword>
<evidence type="ECO:0000313" key="3">
    <source>
        <dbReference type="Proteomes" id="UP000003505"/>
    </source>
</evidence>
<dbReference type="AlphaFoldDB" id="C9LY28"/>